<dbReference type="AlphaFoldDB" id="A0A323U9F4"/>
<evidence type="ECO:0000256" key="1">
    <source>
        <dbReference type="SAM" id="SignalP"/>
    </source>
</evidence>
<name>A0A323U9F4_RHOPL</name>
<reference evidence="2 3" key="1">
    <citation type="submission" date="2018-06" db="EMBL/GenBank/DDBJ databases">
        <title>Draft Whole-Genome Sequence of the purple photosynthetic bacterium Rhodospeudomonas palustris XCP.</title>
        <authorList>
            <person name="Rayyan A."/>
            <person name="Meyer T.E."/>
            <person name="Kyndt J.A."/>
        </authorList>
    </citation>
    <scope>NUCLEOTIDE SEQUENCE [LARGE SCALE GENOMIC DNA]</scope>
    <source>
        <strain evidence="2 3">XCP</strain>
    </source>
</reference>
<proteinExistence type="predicted"/>
<accession>A0A323U9F4</accession>
<dbReference type="RefSeq" id="WP_110788394.1">
    <property type="nucleotide sequence ID" value="NZ_QKQS01000033.1"/>
</dbReference>
<evidence type="ECO:0000313" key="2">
    <source>
        <dbReference type="EMBL" id="PZA09482.1"/>
    </source>
</evidence>
<sequence length="153" mass="16960">MRFLKTFKTPVAAIAVLLGLFALAPVAHAANPLEMNFWLSGPRYDGNLPPCEAALPSITHQFAEKEGTFWNSSLRITAYGKIRDIAFRPWQSDNIPRRYCAGEVQLNDHTTRPVYFSIVEDGGLAGFTDGVEFCVVGLDRNWAFNPACRAAKP</sequence>
<comment type="caution">
    <text evidence="2">The sequence shown here is derived from an EMBL/GenBank/DDBJ whole genome shotgun (WGS) entry which is preliminary data.</text>
</comment>
<protein>
    <submittedName>
        <fullName evidence="2">Uncharacterized protein</fullName>
    </submittedName>
</protein>
<feature type="chain" id="PRO_5016304101" evidence="1">
    <location>
        <begin position="30"/>
        <end position="153"/>
    </location>
</feature>
<evidence type="ECO:0000313" key="3">
    <source>
        <dbReference type="Proteomes" id="UP000248134"/>
    </source>
</evidence>
<dbReference type="Proteomes" id="UP000248134">
    <property type="component" value="Unassembled WGS sequence"/>
</dbReference>
<gene>
    <name evidence="2" type="ORF">DNX69_23335</name>
</gene>
<dbReference type="OrthoDB" id="9808546at2"/>
<keyword evidence="1" id="KW-0732">Signal</keyword>
<feature type="signal peptide" evidence="1">
    <location>
        <begin position="1"/>
        <end position="29"/>
    </location>
</feature>
<dbReference type="EMBL" id="QKQS01000033">
    <property type="protein sequence ID" value="PZA09482.1"/>
    <property type="molecule type" value="Genomic_DNA"/>
</dbReference>
<organism evidence="2 3">
    <name type="scientific">Rhodopseudomonas palustris</name>
    <dbReference type="NCBI Taxonomy" id="1076"/>
    <lineage>
        <taxon>Bacteria</taxon>
        <taxon>Pseudomonadati</taxon>
        <taxon>Pseudomonadota</taxon>
        <taxon>Alphaproteobacteria</taxon>
        <taxon>Hyphomicrobiales</taxon>
        <taxon>Nitrobacteraceae</taxon>
        <taxon>Rhodopseudomonas</taxon>
    </lineage>
</organism>